<comment type="caution">
    <text evidence="2">The sequence shown here is derived from an EMBL/GenBank/DDBJ whole genome shotgun (WGS) entry which is preliminary data.</text>
</comment>
<evidence type="ECO:0008006" key="4">
    <source>
        <dbReference type="Google" id="ProtNLM"/>
    </source>
</evidence>
<gene>
    <name evidence="2" type="ORF">EZS28_011016</name>
</gene>
<organism evidence="2 3">
    <name type="scientific">Streblomastix strix</name>
    <dbReference type="NCBI Taxonomy" id="222440"/>
    <lineage>
        <taxon>Eukaryota</taxon>
        <taxon>Metamonada</taxon>
        <taxon>Preaxostyla</taxon>
        <taxon>Oxymonadida</taxon>
        <taxon>Streblomastigidae</taxon>
        <taxon>Streblomastix</taxon>
    </lineage>
</organism>
<dbReference type="EMBL" id="SNRW01002223">
    <property type="protein sequence ID" value="KAA6393460.1"/>
    <property type="molecule type" value="Genomic_DNA"/>
</dbReference>
<evidence type="ECO:0000313" key="3">
    <source>
        <dbReference type="Proteomes" id="UP000324800"/>
    </source>
</evidence>
<feature type="chain" id="PRO_5023873413" description="PWI domain-containing protein" evidence="1">
    <location>
        <begin position="20"/>
        <end position="76"/>
    </location>
</feature>
<proteinExistence type="predicted"/>
<protein>
    <recommendedName>
        <fullName evidence="4">PWI domain-containing protein</fullName>
    </recommendedName>
</protein>
<keyword evidence="1" id="KW-0732">Signal</keyword>
<accession>A0A5J4WEU4</accession>
<feature type="signal peptide" evidence="1">
    <location>
        <begin position="1"/>
        <end position="19"/>
    </location>
</feature>
<evidence type="ECO:0000313" key="2">
    <source>
        <dbReference type="EMBL" id="KAA6393460.1"/>
    </source>
</evidence>
<dbReference type="Proteomes" id="UP000324800">
    <property type="component" value="Unassembled WGS sequence"/>
</dbReference>
<reference evidence="2 3" key="1">
    <citation type="submission" date="2019-03" db="EMBL/GenBank/DDBJ databases">
        <title>Single cell metagenomics reveals metabolic interactions within the superorganism composed of flagellate Streblomastix strix and complex community of Bacteroidetes bacteria on its surface.</title>
        <authorList>
            <person name="Treitli S.C."/>
            <person name="Kolisko M."/>
            <person name="Husnik F."/>
            <person name="Keeling P."/>
            <person name="Hampl V."/>
        </authorList>
    </citation>
    <scope>NUCLEOTIDE SEQUENCE [LARGE SCALE GENOMIC DNA]</scope>
    <source>
        <strain evidence="2">ST1C</strain>
    </source>
</reference>
<dbReference type="AlphaFoldDB" id="A0A5J4WEU4"/>
<evidence type="ECO:0000256" key="1">
    <source>
        <dbReference type="SAM" id="SignalP"/>
    </source>
</evidence>
<sequence>MGITLMISLIFIQFQGIMISKLMKEIWDLLQEREFKTTGTYMETLQSELLKGEVEIISGELDKFWNQTFIVPKQDR</sequence>
<name>A0A5J4WEU4_9EUKA</name>